<reference evidence="2" key="1">
    <citation type="journal article" date="2019" name="Int. J. Syst. Evol. Microbiol.">
        <title>The Global Catalogue of Microorganisms (GCM) 10K type strain sequencing project: providing services to taxonomists for standard genome sequencing and annotation.</title>
        <authorList>
            <consortium name="The Broad Institute Genomics Platform"/>
            <consortium name="The Broad Institute Genome Sequencing Center for Infectious Disease"/>
            <person name="Wu L."/>
            <person name="Ma J."/>
        </authorList>
    </citation>
    <scope>NUCLEOTIDE SEQUENCE [LARGE SCALE GENOMIC DNA]</scope>
    <source>
        <strain evidence="2">CGMCC 1.15795</strain>
    </source>
</reference>
<evidence type="ECO:0000313" key="2">
    <source>
        <dbReference type="Proteomes" id="UP001597197"/>
    </source>
</evidence>
<dbReference type="EMBL" id="JBHUFD010000018">
    <property type="protein sequence ID" value="MFD1874926.1"/>
    <property type="molecule type" value="Genomic_DNA"/>
</dbReference>
<keyword evidence="2" id="KW-1185">Reference proteome</keyword>
<dbReference type="Pfam" id="PF07366">
    <property type="entry name" value="SnoaL"/>
    <property type="match status" value="1"/>
</dbReference>
<dbReference type="RefSeq" id="WP_382317141.1">
    <property type="nucleotide sequence ID" value="NZ_JBHUFD010000018.1"/>
</dbReference>
<gene>
    <name evidence="1" type="ORF">ACFSDX_21005</name>
</gene>
<dbReference type="InterPro" id="IPR032710">
    <property type="entry name" value="NTF2-like_dom_sf"/>
</dbReference>
<dbReference type="InterPro" id="IPR009959">
    <property type="entry name" value="Cyclase_SnoaL-like"/>
</dbReference>
<comment type="caution">
    <text evidence="1">The sequence shown here is derived from an EMBL/GenBank/DDBJ whole genome shotgun (WGS) entry which is preliminary data.</text>
</comment>
<evidence type="ECO:0000313" key="1">
    <source>
        <dbReference type="EMBL" id="MFD1874926.1"/>
    </source>
</evidence>
<dbReference type="Gene3D" id="3.10.450.50">
    <property type="match status" value="1"/>
</dbReference>
<organism evidence="1 2">
    <name type="scientific">Hymenobacter bucti</name>
    <dbReference type="NCBI Taxonomy" id="1844114"/>
    <lineage>
        <taxon>Bacteria</taxon>
        <taxon>Pseudomonadati</taxon>
        <taxon>Bacteroidota</taxon>
        <taxon>Cytophagia</taxon>
        <taxon>Cytophagales</taxon>
        <taxon>Hymenobacteraceae</taxon>
        <taxon>Hymenobacter</taxon>
    </lineage>
</organism>
<dbReference type="Proteomes" id="UP001597197">
    <property type="component" value="Unassembled WGS sequence"/>
</dbReference>
<dbReference type="PANTHER" id="PTHR38436:SF1">
    <property type="entry name" value="ESTER CYCLASE"/>
    <property type="match status" value="1"/>
</dbReference>
<name>A0ABW4QZZ3_9BACT</name>
<protein>
    <submittedName>
        <fullName evidence="1">Ester cyclase</fullName>
    </submittedName>
</protein>
<dbReference type="PANTHER" id="PTHR38436">
    <property type="entry name" value="POLYKETIDE CYCLASE SNOAL-LIKE DOMAIN"/>
    <property type="match status" value="1"/>
</dbReference>
<proteinExistence type="predicted"/>
<accession>A0ABW4QZZ3</accession>
<sequence>MLFPAPTSQPLTPAEIHAIEVFYSAWKAKQPELLDQVCTPDWQDIPLGPGQGPGPQGLGAIMGAFTTAFPDTEVVIHELFGTHERVGVRAEIRFTNPHDIPGAAAPGSPVSIALHEFHYLQDGKLTHTWHLEDGAFMSYAGFALS</sequence>
<dbReference type="SUPFAM" id="SSF54427">
    <property type="entry name" value="NTF2-like"/>
    <property type="match status" value="1"/>
</dbReference>